<sequence length="223" mass="25026">MKDREFDQLFKDRLEDAEVQPSANLWDKLEKELKPRRKRVFPIYWIAAAVAVIVLSVVLMVPDREKIRLQGTVATVNVESSSVEGSHDSLYADSKAVADIETKTYESTPLIIAPRLNEATAEKEFTAVQRKVAASRPVVKQSDSSRVVKKPTSLPGIVDQDVVIAKADVHDEINANVIKEVDYVAAKADRRAYKFLKFDTDNDESSLVGINLGFIRLNLKRDK</sequence>
<keyword evidence="3" id="KW-1185">Reference proteome</keyword>
<protein>
    <submittedName>
        <fullName evidence="2">Uncharacterized protein</fullName>
    </submittedName>
</protein>
<keyword evidence="1" id="KW-1133">Transmembrane helix</keyword>
<evidence type="ECO:0000313" key="3">
    <source>
        <dbReference type="Proteomes" id="UP000192678"/>
    </source>
</evidence>
<keyword evidence="1" id="KW-0812">Transmembrane</keyword>
<dbReference type="EMBL" id="FWYB01000005">
    <property type="protein sequence ID" value="SMC91541.1"/>
    <property type="molecule type" value="Genomic_DNA"/>
</dbReference>
<gene>
    <name evidence="2" type="ORF">SAMN04488101_105192</name>
</gene>
<keyword evidence="1" id="KW-0472">Membrane</keyword>
<reference evidence="2 3" key="1">
    <citation type="submission" date="2017-04" db="EMBL/GenBank/DDBJ databases">
        <authorList>
            <person name="Afonso C.L."/>
            <person name="Miller P.J."/>
            <person name="Scott M.A."/>
            <person name="Spackman E."/>
            <person name="Goraichik I."/>
            <person name="Dimitrov K.M."/>
            <person name="Suarez D.L."/>
            <person name="Swayne D.E."/>
        </authorList>
    </citation>
    <scope>NUCLEOTIDE SEQUENCE [LARGE SCALE GENOMIC DNA]</scope>
    <source>
        <strain evidence="2 3">DSM 19625</strain>
    </source>
</reference>
<name>A0A1W2D255_9SPHI</name>
<dbReference type="RefSeq" id="WP_084289528.1">
    <property type="nucleotide sequence ID" value="NZ_FWYB01000005.1"/>
</dbReference>
<feature type="transmembrane region" description="Helical" evidence="1">
    <location>
        <begin position="43"/>
        <end position="61"/>
    </location>
</feature>
<dbReference type="OrthoDB" id="790344at2"/>
<dbReference type="AlphaFoldDB" id="A0A1W2D255"/>
<dbReference type="Proteomes" id="UP000192678">
    <property type="component" value="Unassembled WGS sequence"/>
</dbReference>
<accession>A0A1W2D255</accession>
<proteinExistence type="predicted"/>
<dbReference type="STRING" id="475255.SAMN04488101_105192"/>
<evidence type="ECO:0000256" key="1">
    <source>
        <dbReference type="SAM" id="Phobius"/>
    </source>
</evidence>
<evidence type="ECO:0000313" key="2">
    <source>
        <dbReference type="EMBL" id="SMC91541.1"/>
    </source>
</evidence>
<organism evidence="2 3">
    <name type="scientific">Pedobacter nyackensis</name>
    <dbReference type="NCBI Taxonomy" id="475255"/>
    <lineage>
        <taxon>Bacteria</taxon>
        <taxon>Pseudomonadati</taxon>
        <taxon>Bacteroidota</taxon>
        <taxon>Sphingobacteriia</taxon>
        <taxon>Sphingobacteriales</taxon>
        <taxon>Sphingobacteriaceae</taxon>
        <taxon>Pedobacter</taxon>
    </lineage>
</organism>